<dbReference type="GO" id="GO:0005743">
    <property type="term" value="C:mitochondrial inner membrane"/>
    <property type="evidence" value="ECO:0007669"/>
    <property type="project" value="UniProtKB-SubCell"/>
</dbReference>
<protein>
    <recommendedName>
        <fullName evidence="8">ATPase synthesis protein 25</fullName>
    </recommendedName>
</protein>
<dbReference type="PANTHER" id="PTHR28087:SF1">
    <property type="entry name" value="ATPASE SYNTHESIS PROTEIN 25, MITOCHONDRIAL"/>
    <property type="match status" value="1"/>
</dbReference>
<evidence type="ECO:0000313" key="11">
    <source>
        <dbReference type="Proteomes" id="UP000829685"/>
    </source>
</evidence>
<comment type="similarity">
    <text evidence="3 8">Belongs to the ATP25 family.</text>
</comment>
<feature type="compositionally biased region" description="Polar residues" evidence="9">
    <location>
        <begin position="341"/>
        <end position="360"/>
    </location>
</feature>
<dbReference type="InterPro" id="IPR040152">
    <property type="entry name" value="Atp25"/>
</dbReference>
<evidence type="ECO:0000256" key="6">
    <source>
        <dbReference type="ARBA" id="ARBA00023128"/>
    </source>
</evidence>
<evidence type="ECO:0000256" key="7">
    <source>
        <dbReference type="ARBA" id="ARBA00023136"/>
    </source>
</evidence>
<dbReference type="GO" id="GO:0048255">
    <property type="term" value="P:mRNA stabilization"/>
    <property type="evidence" value="ECO:0007669"/>
    <property type="project" value="TreeGrafter"/>
</dbReference>
<dbReference type="FunFam" id="3.30.460.10:FF:000044">
    <property type="entry name" value="ATPase synthesis protein 25, mitochondrial"/>
    <property type="match status" value="1"/>
</dbReference>
<keyword evidence="11" id="KW-1185">Reference proteome</keyword>
<evidence type="ECO:0000256" key="8">
    <source>
        <dbReference type="RuleBase" id="RU367062"/>
    </source>
</evidence>
<comment type="function">
    <text evidence="1">Probable mitochondrial mRNA stabilization factor.</text>
</comment>
<name>A0A9P9WXZ4_9PEZI</name>
<dbReference type="InterPro" id="IPR043519">
    <property type="entry name" value="NT_sf"/>
</dbReference>
<organism evidence="10 11">
    <name type="scientific">Neoarthrinium moseri</name>
    <dbReference type="NCBI Taxonomy" id="1658444"/>
    <lineage>
        <taxon>Eukaryota</taxon>
        <taxon>Fungi</taxon>
        <taxon>Dikarya</taxon>
        <taxon>Ascomycota</taxon>
        <taxon>Pezizomycotina</taxon>
        <taxon>Sordariomycetes</taxon>
        <taxon>Xylariomycetidae</taxon>
        <taxon>Amphisphaeriales</taxon>
        <taxon>Apiosporaceae</taxon>
        <taxon>Neoarthrinium</taxon>
    </lineage>
</organism>
<keyword evidence="7 8" id="KW-0472">Membrane</keyword>
<feature type="region of interest" description="Disordered" evidence="9">
    <location>
        <begin position="55"/>
        <end position="89"/>
    </location>
</feature>
<dbReference type="Proteomes" id="UP000829685">
    <property type="component" value="Unassembled WGS sequence"/>
</dbReference>
<feature type="region of interest" description="Disordered" evidence="9">
    <location>
        <begin position="304"/>
        <end position="374"/>
    </location>
</feature>
<keyword evidence="6 8" id="KW-0496">Mitochondrion</keyword>
<evidence type="ECO:0000256" key="5">
    <source>
        <dbReference type="ARBA" id="ARBA00022946"/>
    </source>
</evidence>
<comment type="caution">
    <text evidence="10">The sequence shown here is derived from an EMBL/GenBank/DDBJ whole genome shotgun (WGS) entry which is preliminary data.</text>
</comment>
<keyword evidence="4 8" id="KW-0999">Mitochondrion inner membrane</keyword>
<evidence type="ECO:0000256" key="1">
    <source>
        <dbReference type="ARBA" id="ARBA00003470"/>
    </source>
</evidence>
<keyword evidence="5 8" id="KW-0809">Transit peptide</keyword>
<evidence type="ECO:0000313" key="10">
    <source>
        <dbReference type="EMBL" id="KAI1881291.1"/>
    </source>
</evidence>
<evidence type="ECO:0000256" key="2">
    <source>
        <dbReference type="ARBA" id="ARBA00004443"/>
    </source>
</evidence>
<dbReference type="GO" id="GO:0140053">
    <property type="term" value="P:mitochondrial gene expression"/>
    <property type="evidence" value="ECO:0007669"/>
    <property type="project" value="UniProtKB-UniRule"/>
</dbReference>
<dbReference type="AlphaFoldDB" id="A0A9P9WXZ4"/>
<comment type="function">
    <text evidence="8">Mitochondrial mRNA stabilization factor.</text>
</comment>
<sequence length="701" mass="77020">MAAGRALAAAGCSHCRTSVLRLFMSSSKPSPLARSQHTLLWSPVATTRHLLRSYSSASSSGHVTGSHVTPSPESPETARQAAQDGSASDIETLESAAAEPAPAGVPWYLQVEPPRHAPFAEPPPLPELPSGSPPILSAVLEYAAEEMGLDDLSLLDLREMDPPPALGPNLFMLFGTARSERHLNVSAGRLVRWLRAKHHVHADADGLLGPNERKTKLRRKAKRAKLLGTMGTDDADDGISTGWICVNLGTINRSHTESAVLSEDGRVAGFGVPQTGSTIVVQVMTEERRTELGLETLWQRALGRPSEERAVTSTETKKAADSHPLEKAILSKSPTRPTPGHQASDSSAFSGQTRSMSTTPIRDGPKPGEANPTDPLLSDLSVLQEQLLHDGPTKLRVLDLLRSYLQDVQEDQLSATLESAAFQKLSRLAMENLPAERTWSLRLAMASKTRGTMHGSPTLLTMQQLIRDLQLFAIPASRGEILELLSCIYSASAELMDRTQVATEVLDMLHTRGQPVLSNDVIVSIMDGLSWFGRPDGQSLNLQRRLEGLMVQTKQPYMGERLLISLMDAYARMHRWEQFWEAWRIPPRFAQPRSEAMYIHVYQLMAATDDPKRRALCADTVRRCFQEMIIENPPIEPAGRVLESLLGCIRVVDPRAEDHADTIPASAPGFARSLGNREFVRLVKDIKLLQRHRHGSRGLDV</sequence>
<evidence type="ECO:0000256" key="9">
    <source>
        <dbReference type="SAM" id="MobiDB-lite"/>
    </source>
</evidence>
<evidence type="ECO:0000256" key="3">
    <source>
        <dbReference type="ARBA" id="ARBA00010787"/>
    </source>
</evidence>
<gene>
    <name evidence="10" type="ORF">JX265_000117</name>
</gene>
<dbReference type="EMBL" id="JAFIMR010000001">
    <property type="protein sequence ID" value="KAI1881291.1"/>
    <property type="molecule type" value="Genomic_DNA"/>
</dbReference>
<reference evidence="10" key="1">
    <citation type="submission" date="2021-03" db="EMBL/GenBank/DDBJ databases">
        <title>Revisited historic fungal species revealed as producer of novel bioactive compounds through whole genome sequencing and comparative genomics.</title>
        <authorList>
            <person name="Vignolle G.A."/>
            <person name="Hochenegger N."/>
            <person name="Mach R.L."/>
            <person name="Mach-Aigner A.R."/>
            <person name="Javad Rahimi M."/>
            <person name="Salim K.A."/>
            <person name="Chan C.M."/>
            <person name="Lim L.B.L."/>
            <person name="Cai F."/>
            <person name="Druzhinina I.S."/>
            <person name="U'Ren J.M."/>
            <person name="Derntl C."/>
        </authorList>
    </citation>
    <scope>NUCLEOTIDE SEQUENCE</scope>
    <source>
        <strain evidence="10">TUCIM 5799</strain>
    </source>
</reference>
<feature type="compositionally biased region" description="Basic and acidic residues" evidence="9">
    <location>
        <begin position="305"/>
        <end position="326"/>
    </location>
</feature>
<accession>A0A9P9WXZ4</accession>
<proteinExistence type="inferred from homology"/>
<evidence type="ECO:0000256" key="4">
    <source>
        <dbReference type="ARBA" id="ARBA00022792"/>
    </source>
</evidence>
<dbReference type="Gene3D" id="3.30.460.10">
    <property type="entry name" value="Beta Polymerase, domain 2"/>
    <property type="match status" value="1"/>
</dbReference>
<dbReference type="PANTHER" id="PTHR28087">
    <property type="entry name" value="ATPASE SYNTHESIS PROTEIN 25, MITOCHONDRIAL"/>
    <property type="match status" value="1"/>
</dbReference>
<feature type="compositionally biased region" description="Low complexity" evidence="9">
    <location>
        <begin position="55"/>
        <end position="69"/>
    </location>
</feature>
<comment type="subcellular location">
    <subcellularLocation>
        <location evidence="2 8">Mitochondrion inner membrane</location>
        <topology evidence="2 8">Peripheral membrane protein</topology>
        <orientation evidence="2 8">Matrix side</orientation>
    </subcellularLocation>
</comment>